<dbReference type="InterPro" id="IPR022409">
    <property type="entry name" value="PKD/Chitinase_dom"/>
</dbReference>
<dbReference type="SUPFAM" id="SSF49299">
    <property type="entry name" value="PKD domain"/>
    <property type="match status" value="1"/>
</dbReference>
<dbReference type="GO" id="GO:0006508">
    <property type="term" value="P:proteolysis"/>
    <property type="evidence" value="ECO:0007669"/>
    <property type="project" value="UniProtKB-KW"/>
</dbReference>
<accession>A0ABU1W490</accession>
<sequence>MKLKSIAYAVAAALGGIAIAHAATSHLPASSASKTDANTLKPVTISAEQLKKQQNSRSIKNNRLVNEGLNVALQPKKVSFVREDGLNGEQVYIVRLRHNAVSQYKGGIAGLPATKLDNADPTQRLFDKGQPANTAVKSYQKFLLDQQQVALNSIGQLVGAKKARMQYVNALNGFSLSLTQDEAEQVAALPDVVSVQRSKLYQLHTDEGPKRISADKVWAGQTSVNLPLKGEGTIVGIIDTGVNSDHPSFADMGGDGYDHVNPLGSGKYVGDCELEEFANRCNDKLIGIRSYSVITDTYAGLYPAVGEDVSGHGSHTASTAAGNVLRNVDYSVAELSPASAGKIIKEGLFPEISGVAPHANIISYQVCYPLEGCPGEALIAAIEDAVTDGVDAINFSIGNVMNTTSPWEDAIELAFLGAHQAGIAVAASAGNAGSNDGQEVGTYIDHVSPWLLNVAASTTGRRIVVDTKAQDFTGGDNLPQEAIAGGGINEQALTGVVVQAANFGNELCTEPFAPGTFDNLTNADGEPYLDAEGNPANIIVACMRGENGRVEKSAHVAAGGAEGFILYNATDWGQEGSIAYTDSYAVPGIHLSNAQWWGSMYNWLSTESSTGHQLTLSATSIDRTVDESEADKLADFSSRGPGIANPEHLVPSVTAPGVDIYAAINDESPFAERLGLSPVTGEFGVYSGTSMASPHVAGALALLTQAHPDWTVAQKQSALQLTAEPVVTYAVHTGTAWEKDIKAEIYRAGTGRINVASAIDAGLLMDESYDNMLAANPANGGLVHKLNLPQMVNFSCKPSCSWIRTFTATKDGSWTLSADEITNWSPWYQERYVQQGAKLEIVPNKFSLKAGETQTVMVRASIMNSQDVLGNSEVELQSHLMFKEDNGNSPEMRLPVVFKYDNAGLPERLSVIAHRNESSYVAKKVPVPAMKAAVTRTFVPVKAERHSVTLPKDDDFTFPWPLQEGDLPENRLDEAAHSFWIDVPANSKRLIVENLQRTDSSNKEAHNFGNVIVYLGKDFNNDGVMDLDSEMICVSWHVKYNNFCNVNDPEEGKYFALLYNANDWMTPGTDTFEYTYAVVSDDEATDVSVTMPAQTDGKEPVDVQINWNKPDMETGDLYYTGFDIGSSLANAGNVGFVPVKLSRGDDDVTLKAKQTSARVGQPISFSFNALANQSGADRDFTLTATIPAGLELTAEDVRASDSTIVTETTLENGVLTVKGTQPDTRDVKPEYKISSSDEDEMCRVPDFGQNNDRYVNLSDFYIWPMFGDDPSMLREGTLIPYNAMFGDGGSFGLYNNEYANSQWMSVRGNGLIAFSGDPIYYPAHYPFPYNGFPHETIGALWRGWGGYPFILDTAATPLSWDSGMTLASTQNGWGIVEWDGMRTMPYLGMDENWQSIWGESDDRFEFQVIFNNKTRFGEGEYEFYMAYNQLDFAGDGRGAVGVQGYRGQLSVYGPLEGHLGTQYAYEDLDSKLNVGKVLCYNYVGPESSQFQVTVNATVAQAAIGSSMTVTATSQVAGMEDISMSHEISVPGNLTLGVIRNATIAEDTELKAVQVLYADENNSVNSITVSGEHFTATVNGHTSGSTIDIKPDADFSGTTTVTVTVADVEEPNDKASTSFELTVTPVNDAPVAKVTSSSVTGTAGSNITLDASGSTDVDGDTLSYSWTQESGSTLNTTADGAKLTLNSVPAGSYSFEVIVSDGELISVAEVTVTVQNNQVTTEVKPKSSGSFGGWGLLMLVAFAGRLFRRKAV</sequence>
<dbReference type="InterPro" id="IPR035986">
    <property type="entry name" value="PKD_dom_sf"/>
</dbReference>
<dbReference type="InterPro" id="IPR010259">
    <property type="entry name" value="S8pro/Inhibitor_I9"/>
</dbReference>
<dbReference type="InterPro" id="IPR034197">
    <property type="entry name" value="Peptidases_S8_3"/>
</dbReference>
<dbReference type="InterPro" id="IPR015500">
    <property type="entry name" value="Peptidase_S8_subtilisin-rel"/>
</dbReference>
<dbReference type="InterPro" id="IPR000209">
    <property type="entry name" value="Peptidase_S8/S53_dom"/>
</dbReference>
<keyword evidence="2 7" id="KW-0645">Protease</keyword>
<protein>
    <submittedName>
        <fullName evidence="11">Subtilisin family serine protease</fullName>
    </submittedName>
</protein>
<organism evidence="11 12">
    <name type="scientific">Rheinheimera soli</name>
    <dbReference type="NCBI Taxonomy" id="443616"/>
    <lineage>
        <taxon>Bacteria</taxon>
        <taxon>Pseudomonadati</taxon>
        <taxon>Pseudomonadota</taxon>
        <taxon>Gammaproteobacteria</taxon>
        <taxon>Chromatiales</taxon>
        <taxon>Chromatiaceae</taxon>
        <taxon>Rheinheimera</taxon>
    </lineage>
</organism>
<comment type="similarity">
    <text evidence="1 7 8">Belongs to the peptidase S8 family.</text>
</comment>
<proteinExistence type="inferred from homology"/>
<evidence type="ECO:0000256" key="3">
    <source>
        <dbReference type="ARBA" id="ARBA00022729"/>
    </source>
</evidence>
<dbReference type="SMART" id="SM00089">
    <property type="entry name" value="PKD"/>
    <property type="match status" value="1"/>
</dbReference>
<evidence type="ECO:0000313" key="12">
    <source>
        <dbReference type="Proteomes" id="UP001257909"/>
    </source>
</evidence>
<dbReference type="CDD" id="cd02120">
    <property type="entry name" value="PA_subtilisin_like"/>
    <property type="match status" value="1"/>
</dbReference>
<evidence type="ECO:0000259" key="10">
    <source>
        <dbReference type="SMART" id="SM00089"/>
    </source>
</evidence>
<dbReference type="RefSeq" id="WP_310281319.1">
    <property type="nucleotide sequence ID" value="NZ_JAVDWR010000022.1"/>
</dbReference>
<dbReference type="Gene3D" id="3.30.70.80">
    <property type="entry name" value="Peptidase S8 propeptide/proteinase inhibitor I9"/>
    <property type="match status" value="1"/>
</dbReference>
<feature type="domain" description="PKD/Chitinase" evidence="10">
    <location>
        <begin position="1630"/>
        <end position="1716"/>
    </location>
</feature>
<dbReference type="PANTHER" id="PTHR10795">
    <property type="entry name" value="PROPROTEIN CONVERTASE SUBTILISIN/KEXIN"/>
    <property type="match status" value="1"/>
</dbReference>
<keyword evidence="5 7" id="KW-0720">Serine protease</keyword>
<evidence type="ECO:0000256" key="9">
    <source>
        <dbReference type="SAM" id="SignalP"/>
    </source>
</evidence>
<gene>
    <name evidence="11" type="ORF">J2W69_003772</name>
</gene>
<keyword evidence="12" id="KW-1185">Reference proteome</keyword>
<dbReference type="Pfam" id="PF22352">
    <property type="entry name" value="K319L-like_PKD"/>
    <property type="match status" value="1"/>
</dbReference>
<dbReference type="InterPro" id="IPR003137">
    <property type="entry name" value="PA_domain"/>
</dbReference>
<dbReference type="Gene3D" id="3.50.30.30">
    <property type="match status" value="1"/>
</dbReference>
<keyword evidence="3 9" id="KW-0732">Signal</keyword>
<evidence type="ECO:0000313" key="11">
    <source>
        <dbReference type="EMBL" id="MDR7122794.1"/>
    </source>
</evidence>
<dbReference type="InterPro" id="IPR036852">
    <property type="entry name" value="Peptidase_S8/S53_dom_sf"/>
</dbReference>
<evidence type="ECO:0000256" key="6">
    <source>
        <dbReference type="ARBA" id="ARBA00023180"/>
    </source>
</evidence>
<evidence type="ECO:0000256" key="2">
    <source>
        <dbReference type="ARBA" id="ARBA00022670"/>
    </source>
</evidence>
<feature type="signal peptide" evidence="9">
    <location>
        <begin position="1"/>
        <end position="22"/>
    </location>
</feature>
<dbReference type="PRINTS" id="PR00723">
    <property type="entry name" value="SUBTILISIN"/>
</dbReference>
<dbReference type="PROSITE" id="PS51892">
    <property type="entry name" value="SUBTILASE"/>
    <property type="match status" value="1"/>
</dbReference>
<reference evidence="11 12" key="1">
    <citation type="submission" date="2023-07" db="EMBL/GenBank/DDBJ databases">
        <title>Sorghum-associated microbial communities from plants grown in Nebraska, USA.</title>
        <authorList>
            <person name="Schachtman D."/>
        </authorList>
    </citation>
    <scope>NUCLEOTIDE SEQUENCE [LARGE SCALE GENOMIC DNA]</scope>
    <source>
        <strain evidence="11 12">4138</strain>
    </source>
</reference>
<dbReference type="PROSITE" id="PS00138">
    <property type="entry name" value="SUBTILASE_SER"/>
    <property type="match status" value="1"/>
</dbReference>
<dbReference type="EMBL" id="JAVDWR010000022">
    <property type="protein sequence ID" value="MDR7122794.1"/>
    <property type="molecule type" value="Genomic_DNA"/>
</dbReference>
<feature type="active site" description="Charge relay system" evidence="7">
    <location>
        <position position="239"/>
    </location>
</feature>
<dbReference type="PROSITE" id="PS00136">
    <property type="entry name" value="SUBTILASE_ASP"/>
    <property type="match status" value="1"/>
</dbReference>
<keyword evidence="6" id="KW-0325">Glycoprotein</keyword>
<dbReference type="InterPro" id="IPR037045">
    <property type="entry name" value="S8pro/Inhibitor_I9_sf"/>
</dbReference>
<name>A0ABU1W490_9GAMM</name>
<feature type="active site" description="Charge relay system" evidence="7">
    <location>
        <position position="690"/>
    </location>
</feature>
<keyword evidence="4 7" id="KW-0378">Hydrolase</keyword>
<evidence type="ECO:0000256" key="7">
    <source>
        <dbReference type="PROSITE-ProRule" id="PRU01240"/>
    </source>
</evidence>
<dbReference type="Proteomes" id="UP001257909">
    <property type="component" value="Unassembled WGS sequence"/>
</dbReference>
<dbReference type="CDD" id="cd04852">
    <property type="entry name" value="Peptidases_S8_3"/>
    <property type="match status" value="1"/>
</dbReference>
<dbReference type="InterPro" id="IPR023827">
    <property type="entry name" value="Peptidase_S8_Asp-AS"/>
</dbReference>
<dbReference type="SUPFAM" id="SSF52743">
    <property type="entry name" value="Subtilisin-like"/>
    <property type="match status" value="1"/>
</dbReference>
<dbReference type="InterPro" id="IPR017311">
    <property type="entry name" value="Sama-2696"/>
</dbReference>
<dbReference type="InterPro" id="IPR023828">
    <property type="entry name" value="Peptidase_S8_Ser-AS"/>
</dbReference>
<dbReference type="InterPro" id="IPR045051">
    <property type="entry name" value="SBT"/>
</dbReference>
<comment type="caution">
    <text evidence="11">The sequence shown here is derived from an EMBL/GenBank/DDBJ whole genome shotgun (WGS) entry which is preliminary data.</text>
</comment>
<feature type="chain" id="PRO_5047454493" evidence="9">
    <location>
        <begin position="23"/>
        <end position="1751"/>
    </location>
</feature>
<dbReference type="Gene3D" id="3.40.50.200">
    <property type="entry name" value="Peptidase S8/S53 domain"/>
    <property type="match status" value="1"/>
</dbReference>
<dbReference type="Pfam" id="PF05922">
    <property type="entry name" value="Inhibitor_I9"/>
    <property type="match status" value="1"/>
</dbReference>
<dbReference type="InterPro" id="IPR013783">
    <property type="entry name" value="Ig-like_fold"/>
</dbReference>
<evidence type="ECO:0000256" key="5">
    <source>
        <dbReference type="ARBA" id="ARBA00022825"/>
    </source>
</evidence>
<dbReference type="Pfam" id="PF02225">
    <property type="entry name" value="PA"/>
    <property type="match status" value="1"/>
</dbReference>
<dbReference type="Pfam" id="PF00082">
    <property type="entry name" value="Peptidase_S8"/>
    <property type="match status" value="1"/>
</dbReference>
<evidence type="ECO:0000256" key="4">
    <source>
        <dbReference type="ARBA" id="ARBA00022801"/>
    </source>
</evidence>
<dbReference type="GO" id="GO:0008233">
    <property type="term" value="F:peptidase activity"/>
    <property type="evidence" value="ECO:0007669"/>
    <property type="project" value="UniProtKB-KW"/>
</dbReference>
<evidence type="ECO:0000256" key="8">
    <source>
        <dbReference type="RuleBase" id="RU003355"/>
    </source>
</evidence>
<feature type="active site" description="Charge relay system" evidence="7">
    <location>
        <position position="312"/>
    </location>
</feature>
<dbReference type="PIRSF" id="PIRSF037895">
    <property type="entry name" value="Subtilisin_rel_Sama_2696"/>
    <property type="match status" value="1"/>
</dbReference>
<dbReference type="Gene3D" id="2.60.40.10">
    <property type="entry name" value="Immunoglobulins"/>
    <property type="match status" value="1"/>
</dbReference>
<evidence type="ECO:0000256" key="1">
    <source>
        <dbReference type="ARBA" id="ARBA00011073"/>
    </source>
</evidence>